<reference evidence="2 3" key="1">
    <citation type="submission" date="2016-06" db="EMBL/GenBank/DDBJ databases">
        <title>Evolution of pathogenesis and genome organization in the Tremellales.</title>
        <authorList>
            <person name="Cuomo C."/>
            <person name="Litvintseva A."/>
            <person name="Heitman J."/>
            <person name="Chen Y."/>
            <person name="Sun S."/>
            <person name="Springer D."/>
            <person name="Dromer F."/>
            <person name="Young S."/>
            <person name="Zeng Q."/>
            <person name="Chapman S."/>
            <person name="Gujja S."/>
            <person name="Saif S."/>
            <person name="Birren B."/>
        </authorList>
    </citation>
    <scope>NUCLEOTIDE SEQUENCE [LARGE SCALE GENOMIC DNA]</scope>
    <source>
        <strain evidence="2 3">ATCC 28783</strain>
    </source>
</reference>
<proteinExistence type="predicted"/>
<organism evidence="2 3">
    <name type="scientific">Tremella mesenterica</name>
    <name type="common">Jelly fungus</name>
    <dbReference type="NCBI Taxonomy" id="5217"/>
    <lineage>
        <taxon>Eukaryota</taxon>
        <taxon>Fungi</taxon>
        <taxon>Dikarya</taxon>
        <taxon>Basidiomycota</taxon>
        <taxon>Agaricomycotina</taxon>
        <taxon>Tremellomycetes</taxon>
        <taxon>Tremellales</taxon>
        <taxon>Tremellaceae</taxon>
        <taxon>Tremella</taxon>
    </lineage>
</organism>
<keyword evidence="3" id="KW-1185">Reference proteome</keyword>
<feature type="compositionally biased region" description="Low complexity" evidence="1">
    <location>
        <begin position="339"/>
        <end position="351"/>
    </location>
</feature>
<dbReference type="Proteomes" id="UP000289152">
    <property type="component" value="Unassembled WGS sequence"/>
</dbReference>
<evidence type="ECO:0000256" key="1">
    <source>
        <dbReference type="SAM" id="MobiDB-lite"/>
    </source>
</evidence>
<gene>
    <name evidence="2" type="ORF">M231_02509</name>
</gene>
<dbReference type="AlphaFoldDB" id="A0A4Q1BQL6"/>
<feature type="compositionally biased region" description="Low complexity" evidence="1">
    <location>
        <begin position="297"/>
        <end position="323"/>
    </location>
</feature>
<feature type="region of interest" description="Disordered" evidence="1">
    <location>
        <begin position="297"/>
        <end position="384"/>
    </location>
</feature>
<evidence type="ECO:0000313" key="2">
    <source>
        <dbReference type="EMBL" id="RXK40235.1"/>
    </source>
</evidence>
<dbReference type="EMBL" id="SDIL01000021">
    <property type="protein sequence ID" value="RXK40235.1"/>
    <property type="molecule type" value="Genomic_DNA"/>
</dbReference>
<accession>A0A4Q1BQL6</accession>
<name>A0A4Q1BQL6_TREME</name>
<dbReference type="InParanoid" id="A0A4Q1BQL6"/>
<feature type="region of interest" description="Disordered" evidence="1">
    <location>
        <begin position="1"/>
        <end position="34"/>
    </location>
</feature>
<dbReference type="VEuPathDB" id="FungiDB:TREMEDRAFT_33729"/>
<sequence length="472" mass="52146">MPSFLKSIFKPTRSKTTPRSPSPGLMSPFEETPRQQMTNDELNALAEILKDELSFTERGGKTDKRREMRMERLKEMLNDLQGGSRKVTPFIMDSPGGSSAGGGLGEGVLRAVKDTLDTAQHVLKSPMIKSCRLELKRIVSLLQAQEGEIKDIKHLIRGRKNDSLFTLIEIYSKVEKGIRDAARMKDTSARESLNTLILVLQEGPDYLIDIILIESIIFQAEIIDPSFGAQMRQVLDKAIAKQSDLTTFRKATESIIAILLSLPKAQIDDSLSHSALKYIEGLVKQLQLRVSSSRPSSVFPSPSISPVSPLSPVSPVSPLSPISETHEKLNGMSLQEKFGTGPISSPSGPTPQVQTANKVEGKGKGKEEEDSDSDSSSEEEQEIWEFEGNRYTRSALDLVLRYRSLALADSSGQYNGEVSWDDLREAWIPNWAEKLKVGDVAEGVIPDLNPANYQIKDHDAWGNKILWGDTGV</sequence>
<protein>
    <submittedName>
        <fullName evidence="2">Uncharacterized protein</fullName>
    </submittedName>
</protein>
<comment type="caution">
    <text evidence="2">The sequence shown here is derived from an EMBL/GenBank/DDBJ whole genome shotgun (WGS) entry which is preliminary data.</text>
</comment>
<evidence type="ECO:0000313" key="3">
    <source>
        <dbReference type="Proteomes" id="UP000289152"/>
    </source>
</evidence>
<feature type="compositionally biased region" description="Acidic residues" evidence="1">
    <location>
        <begin position="368"/>
        <end position="384"/>
    </location>
</feature>
<dbReference type="OrthoDB" id="2575502at2759"/>